<dbReference type="InterPro" id="IPR052159">
    <property type="entry name" value="Competence_DNA_uptake"/>
</dbReference>
<keyword evidence="3 6" id="KW-0812">Transmembrane</keyword>
<dbReference type="Pfam" id="PF00753">
    <property type="entry name" value="Lactamase_B"/>
    <property type="match status" value="1"/>
</dbReference>
<dbReference type="Gene3D" id="3.60.15.10">
    <property type="entry name" value="Ribonuclease Z/Hydroxyacylglutathione hydrolase-like"/>
    <property type="match status" value="1"/>
</dbReference>
<dbReference type="InterPro" id="IPR001279">
    <property type="entry name" value="Metallo-B-lactamas"/>
</dbReference>
<feature type="transmembrane region" description="Helical" evidence="6">
    <location>
        <begin position="35"/>
        <end position="53"/>
    </location>
</feature>
<evidence type="ECO:0000256" key="2">
    <source>
        <dbReference type="ARBA" id="ARBA00022475"/>
    </source>
</evidence>
<feature type="transmembrane region" description="Helical" evidence="6">
    <location>
        <begin position="85"/>
        <end position="103"/>
    </location>
</feature>
<keyword evidence="2" id="KW-1003">Cell membrane</keyword>
<protein>
    <submittedName>
        <fullName evidence="8">Competence protein ComEC</fullName>
    </submittedName>
</protein>
<dbReference type="SUPFAM" id="SSF56281">
    <property type="entry name" value="Metallo-hydrolase/oxidoreductase"/>
    <property type="match status" value="1"/>
</dbReference>
<evidence type="ECO:0000313" key="8">
    <source>
        <dbReference type="EMBL" id="SDF52038.1"/>
    </source>
</evidence>
<evidence type="ECO:0000256" key="4">
    <source>
        <dbReference type="ARBA" id="ARBA00022989"/>
    </source>
</evidence>
<dbReference type="SMART" id="SM00849">
    <property type="entry name" value="Lactamase_B"/>
    <property type="match status" value="1"/>
</dbReference>
<dbReference type="PANTHER" id="PTHR30619:SF1">
    <property type="entry name" value="RECOMBINATION PROTEIN 2"/>
    <property type="match status" value="1"/>
</dbReference>
<gene>
    <name evidence="8" type="ORF">SAMN05444167_2608</name>
</gene>
<feature type="transmembrane region" description="Helical" evidence="6">
    <location>
        <begin position="417"/>
        <end position="437"/>
    </location>
</feature>
<dbReference type="PANTHER" id="PTHR30619">
    <property type="entry name" value="DNA INTERNALIZATION/COMPETENCE PROTEIN COMEC/REC2"/>
    <property type="match status" value="1"/>
</dbReference>
<feature type="transmembrane region" description="Helical" evidence="6">
    <location>
        <begin position="348"/>
        <end position="373"/>
    </location>
</feature>
<accession>A0A1G7LR62</accession>
<dbReference type="OrthoDB" id="9761531at2"/>
<feature type="transmembrane region" description="Helical" evidence="6">
    <location>
        <begin position="502"/>
        <end position="527"/>
    </location>
</feature>
<keyword evidence="4 6" id="KW-1133">Transmembrane helix</keyword>
<comment type="subcellular location">
    <subcellularLocation>
        <location evidence="1">Cell membrane</location>
        <topology evidence="1">Multi-pass membrane protein</topology>
    </subcellularLocation>
</comment>
<feature type="transmembrane region" description="Helical" evidence="6">
    <location>
        <begin position="394"/>
        <end position="411"/>
    </location>
</feature>
<proteinExistence type="predicted"/>
<dbReference type="Proteomes" id="UP000182427">
    <property type="component" value="Chromosome I"/>
</dbReference>
<evidence type="ECO:0000259" key="7">
    <source>
        <dbReference type="SMART" id="SM00849"/>
    </source>
</evidence>
<organism evidence="8 9">
    <name type="scientific">Terriglobus roseus</name>
    <dbReference type="NCBI Taxonomy" id="392734"/>
    <lineage>
        <taxon>Bacteria</taxon>
        <taxon>Pseudomonadati</taxon>
        <taxon>Acidobacteriota</taxon>
        <taxon>Terriglobia</taxon>
        <taxon>Terriglobales</taxon>
        <taxon>Acidobacteriaceae</taxon>
        <taxon>Terriglobus</taxon>
    </lineage>
</organism>
<dbReference type="InterPro" id="IPR004477">
    <property type="entry name" value="ComEC_N"/>
</dbReference>
<sequence>MHSAAMERVKGARNMLFGEVYTHPAHFSDVQPLRLHSNPALMIAGCFAFGILFQHWWQPAAHVVLTCVLLLAVAIWTVAKAPRMAWPATAIAFIALGWATALLRPSPQDASLIPYADALQRKVEAVVTDSRMLSTTAASKLDDSEWEDEEAEGNVREVLQLKALRAEEITPDIAVMRPVSGGIQATLGSRDVTQAVPYLPCGTHVELTLRMRPQDRYRDPGVWNYADQLQNEGITIAATADVKQLRILPAPSIPLSCWFQRAQHWSSNRIGALTVSPWMRYLPHVMQWNATDASMLRAMLFGDRTALQRNVRIAFERTGSFHLFVVAGVHIAILMAVLYQFFLRLRMVPWGAALITLVLVSGYAVLTGFGQPVRRALFMSAIYLLAMVLDRDRQVMNALGVAILGMLFLNPDSLFEASLQMTALSVFAVGGIAVPLVSRTIGPCANALKNIESILLDVHYAPYLAQLRVSCRVSGRLFTGWLPKRYDMPIVQRAPAWTLRMCLLALEAILGILMAESVMMLPMMVYFHRLTPFAAPANLLALPLIGFVMGCAIGTFVLSLLHPLLALIPAAMTALSLHGIGYVVRTLNAFHGADMRVPSPLPACVAAACLLWLLAIFLLHEHRRKPAWIGCVLAIAAAVILVFPSRPVFAHDALSFTSIDVGQGDSEFVTTPEGQIMVIDAGGPMGSRTQNASSNFDIGEEIVSPMLWRQNIRRIDVLVITHAHSDHIGGALAILRNFHPQELWISVDAASPLLRGLIEEAKANNIAVRRMHAGDVAQLGSMSIIAESPRAGYKNGNEPQNDDSLVLRLGYGKASILIAGDAERDTEEEMLARGLPPSTLLKVGHHGSNTSTSEKLLEQVQPQCAVISCGRGNPFGHPRMPVLQRLQAAHVKTARTDTMGAVRYLLHTDGSISMSALMSER</sequence>
<evidence type="ECO:0000256" key="6">
    <source>
        <dbReference type="SAM" id="Phobius"/>
    </source>
</evidence>
<evidence type="ECO:0000313" key="9">
    <source>
        <dbReference type="Proteomes" id="UP000182427"/>
    </source>
</evidence>
<name>A0A1G7LR62_9BACT</name>
<dbReference type="InterPro" id="IPR036866">
    <property type="entry name" value="RibonucZ/Hydroxyglut_hydro"/>
</dbReference>
<feature type="transmembrane region" description="Helical" evidence="6">
    <location>
        <begin position="539"/>
        <end position="558"/>
    </location>
</feature>
<evidence type="ECO:0000256" key="3">
    <source>
        <dbReference type="ARBA" id="ARBA00022692"/>
    </source>
</evidence>
<keyword evidence="5 6" id="KW-0472">Membrane</keyword>
<dbReference type="InterPro" id="IPR035681">
    <property type="entry name" value="ComA-like_MBL"/>
</dbReference>
<reference evidence="8 9" key="1">
    <citation type="submission" date="2016-10" db="EMBL/GenBank/DDBJ databases">
        <authorList>
            <person name="de Groot N.N."/>
        </authorList>
    </citation>
    <scope>NUCLEOTIDE SEQUENCE [LARGE SCALE GENOMIC DNA]</scope>
    <source>
        <strain evidence="8 9">GAS232</strain>
    </source>
</reference>
<feature type="domain" description="Metallo-beta-lactamase" evidence="7">
    <location>
        <begin position="663"/>
        <end position="871"/>
    </location>
</feature>
<dbReference type="CDD" id="cd07731">
    <property type="entry name" value="ComA-like_MBL-fold"/>
    <property type="match status" value="1"/>
</dbReference>
<feature type="transmembrane region" description="Helical" evidence="6">
    <location>
        <begin position="626"/>
        <end position="643"/>
    </location>
</feature>
<dbReference type="EMBL" id="LT629690">
    <property type="protein sequence ID" value="SDF52038.1"/>
    <property type="molecule type" value="Genomic_DNA"/>
</dbReference>
<dbReference type="GO" id="GO:0005886">
    <property type="term" value="C:plasma membrane"/>
    <property type="evidence" value="ECO:0007669"/>
    <property type="project" value="UniProtKB-SubCell"/>
</dbReference>
<feature type="transmembrane region" description="Helical" evidence="6">
    <location>
        <begin position="60"/>
        <end position="79"/>
    </location>
</feature>
<dbReference type="NCBIfam" id="TIGR00360">
    <property type="entry name" value="ComEC_N-term"/>
    <property type="match status" value="1"/>
</dbReference>
<feature type="transmembrane region" description="Helical" evidence="6">
    <location>
        <begin position="321"/>
        <end position="342"/>
    </location>
</feature>
<feature type="transmembrane region" description="Helical" evidence="6">
    <location>
        <begin position="599"/>
        <end position="619"/>
    </location>
</feature>
<feature type="transmembrane region" description="Helical" evidence="6">
    <location>
        <begin position="565"/>
        <end position="584"/>
    </location>
</feature>
<dbReference type="Pfam" id="PF03772">
    <property type="entry name" value="Competence"/>
    <property type="match status" value="1"/>
</dbReference>
<evidence type="ECO:0000256" key="1">
    <source>
        <dbReference type="ARBA" id="ARBA00004651"/>
    </source>
</evidence>
<evidence type="ECO:0000256" key="5">
    <source>
        <dbReference type="ARBA" id="ARBA00023136"/>
    </source>
</evidence>
<keyword evidence="9" id="KW-1185">Reference proteome</keyword>
<dbReference type="AlphaFoldDB" id="A0A1G7LR62"/>